<dbReference type="OMA" id="HWEDLMN"/>
<feature type="transmembrane region" description="Helical" evidence="7">
    <location>
        <begin position="56"/>
        <end position="75"/>
    </location>
</feature>
<proteinExistence type="inferred from homology"/>
<dbReference type="PANTHER" id="PTHR46285">
    <property type="entry name" value="PROTEINASE INHIBITOR I4, SERPIN (DUF716)-RELATED"/>
    <property type="match status" value="1"/>
</dbReference>
<evidence type="ECO:0008006" key="10">
    <source>
        <dbReference type="Google" id="ProtNLM"/>
    </source>
</evidence>
<dbReference type="AlphaFoldDB" id="A0AA38KMQ5"/>
<comment type="caution">
    <text evidence="8">The sequence shown here is derived from an EMBL/GenBank/DDBJ whole genome shotgun (WGS) entry which is preliminary data.</text>
</comment>
<dbReference type="Proteomes" id="UP000824469">
    <property type="component" value="Unassembled WGS sequence"/>
</dbReference>
<comment type="subcellular location">
    <subcellularLocation>
        <location evidence="1">Membrane</location>
        <topology evidence="1">Multi-pass membrane protein</topology>
    </subcellularLocation>
</comment>
<gene>
    <name evidence="8" type="ORF">KI387_035207</name>
</gene>
<evidence type="ECO:0000256" key="7">
    <source>
        <dbReference type="SAM" id="Phobius"/>
    </source>
</evidence>
<keyword evidence="9" id="KW-1185">Reference proteome</keyword>
<evidence type="ECO:0000256" key="2">
    <source>
        <dbReference type="ARBA" id="ARBA00006948"/>
    </source>
</evidence>
<evidence type="ECO:0000256" key="1">
    <source>
        <dbReference type="ARBA" id="ARBA00004141"/>
    </source>
</evidence>
<feature type="transmembrane region" description="Helical" evidence="7">
    <location>
        <begin position="188"/>
        <end position="210"/>
    </location>
</feature>
<dbReference type="InterPro" id="IPR006904">
    <property type="entry name" value="DUF716"/>
</dbReference>
<accession>A0AA38KMQ5</accession>
<dbReference type="EMBL" id="JAHRHJ020000007">
    <property type="protein sequence ID" value="KAH9307296.1"/>
    <property type="molecule type" value="Genomic_DNA"/>
</dbReference>
<name>A0AA38KMQ5_TAXCH</name>
<evidence type="ECO:0000256" key="5">
    <source>
        <dbReference type="ARBA" id="ARBA00023136"/>
    </source>
</evidence>
<dbReference type="Pfam" id="PF04819">
    <property type="entry name" value="DUF716"/>
    <property type="match status" value="1"/>
</dbReference>
<feature type="transmembrane region" description="Helical" evidence="7">
    <location>
        <begin position="155"/>
        <end position="176"/>
    </location>
</feature>
<feature type="transmembrane region" description="Helical" evidence="7">
    <location>
        <begin position="6"/>
        <end position="23"/>
    </location>
</feature>
<sequence>MGTFIGHVLPGAGFMLIGLWHLFNTIKNYAQSPWDFQTTPWFPAKFRGNLFKYTELLAILAGSFLSICAELFIGPQKHQPLAEDWSIPPEHLNNFEHSSISLFFLIYAAVALYVDVRRVHVPHGFVHVIAALAFSQELLLFHLHSADHMGAEGQYHWLLQLVVLVSLFSTILEVPFPNSFIAAMVRSMSILMQGIWFIHMGFMLWIPAFIPKGCEMHPEHGHVVVRCGDQGANMRAKALANLQFNWYMAALVIFTTILYVKMVRRYGGEKLISYTAVDGDDIEMGNGAVKNSSPAQHRRSLDGSQSSMDTDSMQPLNLER</sequence>
<organism evidence="8 9">
    <name type="scientific">Taxus chinensis</name>
    <name type="common">Chinese yew</name>
    <name type="synonym">Taxus wallichiana var. chinensis</name>
    <dbReference type="NCBI Taxonomy" id="29808"/>
    <lineage>
        <taxon>Eukaryota</taxon>
        <taxon>Viridiplantae</taxon>
        <taxon>Streptophyta</taxon>
        <taxon>Embryophyta</taxon>
        <taxon>Tracheophyta</taxon>
        <taxon>Spermatophyta</taxon>
        <taxon>Pinopsida</taxon>
        <taxon>Pinidae</taxon>
        <taxon>Conifers II</taxon>
        <taxon>Cupressales</taxon>
        <taxon>Taxaceae</taxon>
        <taxon>Taxus</taxon>
    </lineage>
</organism>
<feature type="region of interest" description="Disordered" evidence="6">
    <location>
        <begin position="285"/>
        <end position="320"/>
    </location>
</feature>
<comment type="similarity">
    <text evidence="2">Belongs to the TMEM45 family.</text>
</comment>
<keyword evidence="5 7" id="KW-0472">Membrane</keyword>
<evidence type="ECO:0000256" key="4">
    <source>
        <dbReference type="ARBA" id="ARBA00022989"/>
    </source>
</evidence>
<evidence type="ECO:0000256" key="6">
    <source>
        <dbReference type="SAM" id="MobiDB-lite"/>
    </source>
</evidence>
<reference evidence="8 9" key="1">
    <citation type="journal article" date="2021" name="Nat. Plants">
        <title>The Taxus genome provides insights into paclitaxel biosynthesis.</title>
        <authorList>
            <person name="Xiong X."/>
            <person name="Gou J."/>
            <person name="Liao Q."/>
            <person name="Li Y."/>
            <person name="Zhou Q."/>
            <person name="Bi G."/>
            <person name="Li C."/>
            <person name="Du R."/>
            <person name="Wang X."/>
            <person name="Sun T."/>
            <person name="Guo L."/>
            <person name="Liang H."/>
            <person name="Lu P."/>
            <person name="Wu Y."/>
            <person name="Zhang Z."/>
            <person name="Ro D.K."/>
            <person name="Shang Y."/>
            <person name="Huang S."/>
            <person name="Yan J."/>
        </authorList>
    </citation>
    <scope>NUCLEOTIDE SEQUENCE [LARGE SCALE GENOMIC DNA]</scope>
    <source>
        <strain evidence="8">Ta-2019</strain>
    </source>
</reference>
<dbReference type="GO" id="GO:0016020">
    <property type="term" value="C:membrane"/>
    <property type="evidence" value="ECO:0007669"/>
    <property type="project" value="UniProtKB-SubCell"/>
</dbReference>
<dbReference type="PANTHER" id="PTHR46285:SF3">
    <property type="entry name" value="PROTEINASE INHIBITOR I4, SERPIN (DUF716)"/>
    <property type="match status" value="1"/>
</dbReference>
<keyword evidence="4 7" id="KW-1133">Transmembrane helix</keyword>
<evidence type="ECO:0000313" key="8">
    <source>
        <dbReference type="EMBL" id="KAH9307296.1"/>
    </source>
</evidence>
<evidence type="ECO:0000256" key="3">
    <source>
        <dbReference type="ARBA" id="ARBA00022692"/>
    </source>
</evidence>
<evidence type="ECO:0000313" key="9">
    <source>
        <dbReference type="Proteomes" id="UP000824469"/>
    </source>
</evidence>
<protein>
    <recommendedName>
        <fullName evidence="10">Transmembrane protein 45B</fullName>
    </recommendedName>
</protein>
<keyword evidence="3 7" id="KW-0812">Transmembrane</keyword>
<feature type="transmembrane region" description="Helical" evidence="7">
    <location>
        <begin position="95"/>
        <end position="113"/>
    </location>
</feature>
<feature type="compositionally biased region" description="Polar residues" evidence="6">
    <location>
        <begin position="302"/>
        <end position="320"/>
    </location>
</feature>
<feature type="transmembrane region" description="Helical" evidence="7">
    <location>
        <begin position="125"/>
        <end position="143"/>
    </location>
</feature>
<feature type="transmembrane region" description="Helical" evidence="7">
    <location>
        <begin position="244"/>
        <end position="260"/>
    </location>
</feature>